<dbReference type="GO" id="GO:0008198">
    <property type="term" value="F:ferrous iron binding"/>
    <property type="evidence" value="ECO:0007669"/>
    <property type="project" value="TreeGrafter"/>
</dbReference>
<feature type="binding site" evidence="6">
    <location>
        <position position="143"/>
    </location>
    <ligand>
        <name>Fe cation</name>
        <dbReference type="ChEBI" id="CHEBI:24875"/>
        <note>catalytic</note>
    </ligand>
</feature>
<dbReference type="Proteomes" id="UP001165679">
    <property type="component" value="Unassembled WGS sequence"/>
</dbReference>
<reference evidence="7" key="1">
    <citation type="submission" date="2022-09" db="EMBL/GenBank/DDBJ databases">
        <title>Rhodovastum sp. nov. RN2-1 isolated from soil in Seongnam, South Korea.</title>
        <authorList>
            <person name="Le N.T."/>
        </authorList>
    </citation>
    <scope>NUCLEOTIDE SEQUENCE</scope>
    <source>
        <strain evidence="7">RN2-1</strain>
    </source>
</reference>
<evidence type="ECO:0000313" key="7">
    <source>
        <dbReference type="EMBL" id="MCW3473300.1"/>
    </source>
</evidence>
<dbReference type="Gene3D" id="2.60.120.10">
    <property type="entry name" value="Jelly Rolls"/>
    <property type="match status" value="1"/>
</dbReference>
<feature type="binding site" evidence="6">
    <location>
        <position position="92"/>
    </location>
    <ligand>
        <name>Fe cation</name>
        <dbReference type="ChEBI" id="CHEBI:24875"/>
        <note>catalytic</note>
    </ligand>
</feature>
<dbReference type="Gene3D" id="1.20.5.440">
    <property type="entry name" value="ATP synthase delta/epsilon subunit, C-terminal domain"/>
    <property type="match status" value="1"/>
</dbReference>
<keyword evidence="2 6" id="KW-0479">Metal-binding</keyword>
<dbReference type="SUPFAM" id="SSF51182">
    <property type="entry name" value="RmlC-like cupins"/>
    <property type="match status" value="1"/>
</dbReference>
<dbReference type="InterPro" id="IPR011051">
    <property type="entry name" value="RmlC_Cupin_sf"/>
</dbReference>
<dbReference type="EMBL" id="JAPDNT010000001">
    <property type="protein sequence ID" value="MCW3473300.1"/>
    <property type="molecule type" value="Genomic_DNA"/>
</dbReference>
<evidence type="ECO:0000256" key="6">
    <source>
        <dbReference type="PIRSR" id="PIRSR610300-51"/>
    </source>
</evidence>
<comment type="caution">
    <text evidence="7">The sequence shown here is derived from an EMBL/GenBank/DDBJ whole genome shotgun (WGS) entry which is preliminary data.</text>
</comment>
<evidence type="ECO:0000256" key="5">
    <source>
        <dbReference type="ARBA" id="ARBA00023004"/>
    </source>
</evidence>
<proteinExistence type="inferred from homology"/>
<keyword evidence="3 7" id="KW-0223">Dioxygenase</keyword>
<gene>
    <name evidence="7" type="ORF">OL599_01790</name>
</gene>
<reference evidence="7" key="2">
    <citation type="submission" date="2022-10" db="EMBL/GenBank/DDBJ databases">
        <authorList>
            <person name="Trinh H.N."/>
        </authorList>
    </citation>
    <scope>NUCLEOTIDE SEQUENCE</scope>
    <source>
        <strain evidence="7">RN2-1</strain>
    </source>
</reference>
<protein>
    <submittedName>
        <fullName evidence="7">Cysteine dioxygenase</fullName>
    </submittedName>
</protein>
<evidence type="ECO:0000256" key="4">
    <source>
        <dbReference type="ARBA" id="ARBA00023002"/>
    </source>
</evidence>
<dbReference type="AlphaFoldDB" id="A0AA42CFZ1"/>
<dbReference type="GO" id="GO:0016702">
    <property type="term" value="F:oxidoreductase activity, acting on single donors with incorporation of molecular oxygen, incorporation of two atoms of oxygen"/>
    <property type="evidence" value="ECO:0007669"/>
    <property type="project" value="InterPro"/>
</dbReference>
<dbReference type="InterPro" id="IPR014710">
    <property type="entry name" value="RmlC-like_jellyroll"/>
</dbReference>
<keyword evidence="4" id="KW-0560">Oxidoreductase</keyword>
<name>A0AA42CFZ1_9PROT</name>
<evidence type="ECO:0000256" key="1">
    <source>
        <dbReference type="ARBA" id="ARBA00006622"/>
    </source>
</evidence>
<comment type="similarity">
    <text evidence="1">Belongs to the cysteine dioxygenase family.</text>
</comment>
<dbReference type="PANTHER" id="PTHR12918:SF1">
    <property type="entry name" value="CYSTEINE DIOXYGENASE TYPE 1"/>
    <property type="match status" value="1"/>
</dbReference>
<keyword evidence="8" id="KW-1185">Reference proteome</keyword>
<accession>A0AA42CFZ1</accession>
<organism evidence="7 8">
    <name type="scientific">Limobrevibacterium gyesilva</name>
    <dbReference type="NCBI Taxonomy" id="2991712"/>
    <lineage>
        <taxon>Bacteria</taxon>
        <taxon>Pseudomonadati</taxon>
        <taxon>Pseudomonadota</taxon>
        <taxon>Alphaproteobacteria</taxon>
        <taxon>Acetobacterales</taxon>
        <taxon>Acetobacteraceae</taxon>
        <taxon>Limobrevibacterium</taxon>
    </lineage>
</organism>
<feature type="binding site" evidence="6">
    <location>
        <position position="90"/>
    </location>
    <ligand>
        <name>Fe cation</name>
        <dbReference type="ChEBI" id="CHEBI:24875"/>
        <note>catalytic</note>
    </ligand>
</feature>
<evidence type="ECO:0000256" key="3">
    <source>
        <dbReference type="ARBA" id="ARBA00022964"/>
    </source>
</evidence>
<dbReference type="RefSeq" id="WP_264711877.1">
    <property type="nucleotide sequence ID" value="NZ_JAPDNT010000001.1"/>
</dbReference>
<dbReference type="Pfam" id="PF05995">
    <property type="entry name" value="CDO_I"/>
    <property type="match status" value="1"/>
</dbReference>
<sequence>MTTTPGFHRLRDFVVAMTRLVDAHGCVEEALLEGARPLLAALIAEDDWLPERFAQPDATHYRQFLLHGDPLGRFSLVSFVWGPGQRTPVHDHSVWGLVGVLRGAEISVPYRRTGGTPALAAGTPARLTPRMIEAVSPVLGDIHEVSNAFDDRVSISIHLYGANIGAVRRHVFDPVSGAAKEFISGYSADVVPNLWSSAGR</sequence>
<evidence type="ECO:0000313" key="8">
    <source>
        <dbReference type="Proteomes" id="UP001165679"/>
    </source>
</evidence>
<keyword evidence="5 6" id="KW-0408">Iron</keyword>
<evidence type="ECO:0000256" key="2">
    <source>
        <dbReference type="ARBA" id="ARBA00022723"/>
    </source>
</evidence>
<dbReference type="InterPro" id="IPR010300">
    <property type="entry name" value="CDO_1"/>
</dbReference>
<dbReference type="CDD" id="cd10548">
    <property type="entry name" value="cupin_CDO"/>
    <property type="match status" value="1"/>
</dbReference>
<dbReference type="PANTHER" id="PTHR12918">
    <property type="entry name" value="CYSTEINE DIOXYGENASE"/>
    <property type="match status" value="1"/>
</dbReference>